<protein>
    <recommendedName>
        <fullName evidence="4">OmpR/PhoB-type domain-containing protein</fullName>
    </recommendedName>
</protein>
<keyword evidence="3" id="KW-1133">Transmembrane helix</keyword>
<dbReference type="RefSeq" id="WP_065546335.1">
    <property type="nucleotide sequence ID" value="NZ_CP016415.1"/>
</dbReference>
<dbReference type="PATRIC" id="fig|45658.7.peg.3466"/>
<organism evidence="5 6">
    <name type="scientific">Vibrio scophthalmi</name>
    <dbReference type="NCBI Taxonomy" id="45658"/>
    <lineage>
        <taxon>Bacteria</taxon>
        <taxon>Pseudomonadati</taxon>
        <taxon>Pseudomonadota</taxon>
        <taxon>Gammaproteobacteria</taxon>
        <taxon>Vibrionales</taxon>
        <taxon>Vibrionaceae</taxon>
        <taxon>Vibrio</taxon>
    </lineage>
</organism>
<dbReference type="Proteomes" id="UP000092528">
    <property type="component" value="Chromosome 2"/>
</dbReference>
<reference evidence="5 6" key="1">
    <citation type="submission" date="2016-07" db="EMBL/GenBank/DDBJ databases">
        <title>Genome sequencing of Vibrio scophthalmi strain VS-05, an isolated from Paralichthys olivaceus.</title>
        <authorList>
            <person name="Han H.-J."/>
        </authorList>
    </citation>
    <scope>NUCLEOTIDE SEQUENCE [LARGE SCALE GENOMIC DNA]</scope>
    <source>
        <strain evidence="5 6">VS-05</strain>
    </source>
</reference>
<gene>
    <name evidence="5" type="ORF">VSVS05_03508</name>
</gene>
<feature type="transmembrane region" description="Helical" evidence="3">
    <location>
        <begin position="144"/>
        <end position="165"/>
    </location>
</feature>
<evidence type="ECO:0000313" key="5">
    <source>
        <dbReference type="EMBL" id="ANU38546.1"/>
    </source>
</evidence>
<keyword evidence="3" id="KW-0812">Transmembrane</keyword>
<sequence length="215" mass="24462">MYNDNSLVLGNYIWDRTTHDLQPLSLNGETELKETVRLTNKQKALLSCLADAYPQPLTRTEIVKQVWSNEFISPESLPQLINRTRKTLGDTEKTILRNIPNVGYIIEAQAHKPNASEAEEKTAVQQNLELAKPPHADCKSKVRVLVVIVMLALTSYNIFNFYNAYASKQQFIDSRFAEPYPLLKIDPKNGATTIILDDGECKYEKNSQTMDCRQI</sequence>
<dbReference type="EMBL" id="CP016415">
    <property type="protein sequence ID" value="ANU38546.1"/>
    <property type="molecule type" value="Genomic_DNA"/>
</dbReference>
<dbReference type="GO" id="GO:0003677">
    <property type="term" value="F:DNA binding"/>
    <property type="evidence" value="ECO:0007669"/>
    <property type="project" value="UniProtKB-UniRule"/>
</dbReference>
<dbReference type="SUPFAM" id="SSF46894">
    <property type="entry name" value="C-terminal effector domain of the bipartite response regulators"/>
    <property type="match status" value="1"/>
</dbReference>
<dbReference type="InterPro" id="IPR001867">
    <property type="entry name" value="OmpR/PhoB-type_DNA-bd"/>
</dbReference>
<dbReference type="Gene3D" id="1.10.10.10">
    <property type="entry name" value="Winged helix-like DNA-binding domain superfamily/Winged helix DNA-binding domain"/>
    <property type="match status" value="1"/>
</dbReference>
<dbReference type="GO" id="GO:0000160">
    <property type="term" value="P:phosphorelay signal transduction system"/>
    <property type="evidence" value="ECO:0007669"/>
    <property type="project" value="InterPro"/>
</dbReference>
<feature type="domain" description="OmpR/PhoB-type" evidence="4">
    <location>
        <begin position="4"/>
        <end position="108"/>
    </location>
</feature>
<name>A0A1C7FF58_9VIBR</name>
<dbReference type="AlphaFoldDB" id="A0A1C7FF58"/>
<proteinExistence type="predicted"/>
<dbReference type="GeneID" id="96874940"/>
<evidence type="ECO:0000256" key="3">
    <source>
        <dbReference type="SAM" id="Phobius"/>
    </source>
</evidence>
<keyword evidence="1 2" id="KW-0238">DNA-binding</keyword>
<evidence type="ECO:0000256" key="2">
    <source>
        <dbReference type="PROSITE-ProRule" id="PRU01091"/>
    </source>
</evidence>
<dbReference type="InterPro" id="IPR036388">
    <property type="entry name" value="WH-like_DNA-bd_sf"/>
</dbReference>
<dbReference type="InterPro" id="IPR016032">
    <property type="entry name" value="Sig_transdc_resp-reg_C-effctor"/>
</dbReference>
<keyword evidence="6" id="KW-1185">Reference proteome</keyword>
<accession>A0A1C7FF58</accession>
<dbReference type="GO" id="GO:0006355">
    <property type="term" value="P:regulation of DNA-templated transcription"/>
    <property type="evidence" value="ECO:0007669"/>
    <property type="project" value="InterPro"/>
</dbReference>
<dbReference type="SMART" id="SM00862">
    <property type="entry name" value="Trans_reg_C"/>
    <property type="match status" value="1"/>
</dbReference>
<evidence type="ECO:0000313" key="6">
    <source>
        <dbReference type="Proteomes" id="UP000092528"/>
    </source>
</evidence>
<feature type="DNA-binding region" description="OmpR/PhoB-type" evidence="2">
    <location>
        <begin position="4"/>
        <end position="108"/>
    </location>
</feature>
<dbReference type="Pfam" id="PF00486">
    <property type="entry name" value="Trans_reg_C"/>
    <property type="match status" value="1"/>
</dbReference>
<evidence type="ECO:0000259" key="4">
    <source>
        <dbReference type="PROSITE" id="PS51755"/>
    </source>
</evidence>
<dbReference type="PROSITE" id="PS51755">
    <property type="entry name" value="OMPR_PHOB"/>
    <property type="match status" value="1"/>
</dbReference>
<keyword evidence="3" id="KW-0472">Membrane</keyword>
<evidence type="ECO:0000256" key="1">
    <source>
        <dbReference type="ARBA" id="ARBA00023125"/>
    </source>
</evidence>